<dbReference type="EMBL" id="CANHGI010000004">
    <property type="protein sequence ID" value="CAI5447866.1"/>
    <property type="molecule type" value="Genomic_DNA"/>
</dbReference>
<evidence type="ECO:0000313" key="2">
    <source>
        <dbReference type="EMBL" id="CAI5447866.1"/>
    </source>
</evidence>
<dbReference type="PANTHER" id="PTHR22943:SF90">
    <property type="entry name" value="SEVEN TM RECEPTOR"/>
    <property type="match status" value="1"/>
</dbReference>
<dbReference type="OrthoDB" id="5798933at2759"/>
<name>A0A9P1N4P3_9PELO</name>
<gene>
    <name evidence="2" type="ORF">CAMP_LOCUS10503</name>
</gene>
<dbReference type="GO" id="GO:0038022">
    <property type="term" value="F:G protein-coupled olfactory receptor activity"/>
    <property type="evidence" value="ECO:0007669"/>
    <property type="project" value="TreeGrafter"/>
</dbReference>
<dbReference type="AlphaFoldDB" id="A0A9P1N4P3"/>
<feature type="transmembrane region" description="Helical" evidence="1">
    <location>
        <begin position="206"/>
        <end position="231"/>
    </location>
</feature>
<feature type="transmembrane region" description="Helical" evidence="1">
    <location>
        <begin position="45"/>
        <end position="69"/>
    </location>
</feature>
<dbReference type="Pfam" id="PF10326">
    <property type="entry name" value="7TM_GPCR_Str"/>
    <property type="match status" value="1"/>
</dbReference>
<dbReference type="PANTHER" id="PTHR22943">
    <property type="entry name" value="7-TRANSMEMBRANE DOMAIN RECEPTOR C.ELEGANS"/>
    <property type="match status" value="1"/>
</dbReference>
<organism evidence="2 3">
    <name type="scientific">Caenorhabditis angaria</name>
    <dbReference type="NCBI Taxonomy" id="860376"/>
    <lineage>
        <taxon>Eukaryota</taxon>
        <taxon>Metazoa</taxon>
        <taxon>Ecdysozoa</taxon>
        <taxon>Nematoda</taxon>
        <taxon>Chromadorea</taxon>
        <taxon>Rhabditida</taxon>
        <taxon>Rhabditina</taxon>
        <taxon>Rhabditomorpha</taxon>
        <taxon>Rhabditoidea</taxon>
        <taxon>Rhabditidae</taxon>
        <taxon>Peloderinae</taxon>
        <taxon>Caenorhabditis</taxon>
    </lineage>
</organism>
<keyword evidence="3" id="KW-1185">Reference proteome</keyword>
<evidence type="ECO:0000313" key="3">
    <source>
        <dbReference type="Proteomes" id="UP001152747"/>
    </source>
</evidence>
<reference evidence="2" key="1">
    <citation type="submission" date="2022-11" db="EMBL/GenBank/DDBJ databases">
        <authorList>
            <person name="Kikuchi T."/>
        </authorList>
    </citation>
    <scope>NUCLEOTIDE SEQUENCE</scope>
    <source>
        <strain evidence="2">PS1010</strain>
    </source>
</reference>
<feature type="transmembrane region" description="Helical" evidence="1">
    <location>
        <begin position="90"/>
        <end position="112"/>
    </location>
</feature>
<comment type="caution">
    <text evidence="2">The sequence shown here is derived from an EMBL/GenBank/DDBJ whole genome shotgun (WGS) entry which is preliminary data.</text>
</comment>
<evidence type="ECO:0000256" key="1">
    <source>
        <dbReference type="SAM" id="Phobius"/>
    </source>
</evidence>
<proteinExistence type="predicted"/>
<evidence type="ECO:0008006" key="4">
    <source>
        <dbReference type="Google" id="ProtNLM"/>
    </source>
</evidence>
<dbReference type="GO" id="GO:0005886">
    <property type="term" value="C:plasma membrane"/>
    <property type="evidence" value="ECO:0007669"/>
    <property type="project" value="TreeGrafter"/>
</dbReference>
<feature type="transmembrane region" description="Helical" evidence="1">
    <location>
        <begin position="7"/>
        <end position="25"/>
    </location>
</feature>
<dbReference type="GO" id="GO:0042048">
    <property type="term" value="P:olfactory behavior"/>
    <property type="evidence" value="ECO:0007669"/>
    <property type="project" value="TreeGrafter"/>
</dbReference>
<dbReference type="SUPFAM" id="SSF81321">
    <property type="entry name" value="Family A G protein-coupled receptor-like"/>
    <property type="match status" value="1"/>
</dbReference>
<keyword evidence="1" id="KW-0812">Transmembrane</keyword>
<keyword evidence="1" id="KW-1133">Transmembrane helix</keyword>
<sequence length="292" mass="32973">MGTYKILMIYFSILSIILSITEITLQPYTISIEMCTVLLSDENVFFGIGALSFAAGSCAAILPIFPIHFVFRYWSIRKSRKLEYFKGFHLIFWLFVPILVGAVWGIIVGFLFGPNDITTEFIRGPIESKFGISMESIEYIAVHVTSLDSSDNFENLKYLLASSFIAVIMVTSGIIVVFYGIKIYFAIGELILAGESDYTRNLQKQFYKALMVQTCLPVVCVFIPMGAAYFLPILDIDINTFSEISMSVYSIYPAIDPIPTIIFISNYRNAVLDFCFCRDEKRVAPEENCVDT</sequence>
<feature type="transmembrane region" description="Helical" evidence="1">
    <location>
        <begin position="158"/>
        <end position="185"/>
    </location>
</feature>
<protein>
    <recommendedName>
        <fullName evidence="4">Seven TM Receptor</fullName>
    </recommendedName>
</protein>
<dbReference type="InterPro" id="IPR019428">
    <property type="entry name" value="7TM_GPCR_serpentine_rcpt_Str"/>
</dbReference>
<accession>A0A9P1N4P3</accession>
<dbReference type="Proteomes" id="UP001152747">
    <property type="component" value="Unassembled WGS sequence"/>
</dbReference>
<keyword evidence="1" id="KW-0472">Membrane</keyword>